<dbReference type="PANTHER" id="PTHR24173:SF74">
    <property type="entry name" value="ANKYRIN REPEAT DOMAIN-CONTAINING PROTEIN 16"/>
    <property type="match status" value="1"/>
</dbReference>
<feature type="signal peptide" evidence="4">
    <location>
        <begin position="1"/>
        <end position="24"/>
    </location>
</feature>
<keyword evidence="6" id="KW-1185">Reference proteome</keyword>
<name>A0A1I4ET67_9HYPH</name>
<dbReference type="AlphaFoldDB" id="A0A1I4ET67"/>
<dbReference type="EMBL" id="FOSL01000030">
    <property type="protein sequence ID" value="SFL08912.1"/>
    <property type="molecule type" value="Genomic_DNA"/>
</dbReference>
<dbReference type="Gene3D" id="1.25.40.20">
    <property type="entry name" value="Ankyrin repeat-containing domain"/>
    <property type="match status" value="2"/>
</dbReference>
<evidence type="ECO:0000313" key="5">
    <source>
        <dbReference type="EMBL" id="SFL08912.1"/>
    </source>
</evidence>
<feature type="chain" id="PRO_5009302721" evidence="4">
    <location>
        <begin position="25"/>
        <end position="224"/>
    </location>
</feature>
<feature type="repeat" description="ANK" evidence="3">
    <location>
        <begin position="128"/>
        <end position="160"/>
    </location>
</feature>
<protein>
    <submittedName>
        <fullName evidence="5">Uncharacterized protein</fullName>
    </submittedName>
</protein>
<evidence type="ECO:0000256" key="1">
    <source>
        <dbReference type="ARBA" id="ARBA00022737"/>
    </source>
</evidence>
<keyword evidence="2 3" id="KW-0040">ANK repeat</keyword>
<dbReference type="PROSITE" id="PS50297">
    <property type="entry name" value="ANK_REP_REGION"/>
    <property type="match status" value="2"/>
</dbReference>
<dbReference type="OrthoDB" id="9812708at2"/>
<dbReference type="InterPro" id="IPR036770">
    <property type="entry name" value="Ankyrin_rpt-contain_sf"/>
</dbReference>
<dbReference type="SMART" id="SM00248">
    <property type="entry name" value="ANK"/>
    <property type="match status" value="5"/>
</dbReference>
<dbReference type="Proteomes" id="UP000323300">
    <property type="component" value="Unassembled WGS sequence"/>
</dbReference>
<keyword evidence="4" id="KW-0732">Signal</keyword>
<sequence>MNRFFPRLLLSIVMTVLLIGSAVAENGTGETMLLQAASAGDVAKVRELLAAGAPVDGRDDAKRTPLLLATRANHVEVAKLLIDAGADVNAKDNIRDTPFLYAGAEGRNDILKMILATGKTNLKDTNRYGGTALIPAADKGHPDTIRILLETDIDIDHVNNLGWTALLEAVILGDGGPVYQEIVGLLVDAGAKNIADNDGITPLDHARQRGFAEIARRIEASLPK</sequence>
<evidence type="ECO:0000256" key="2">
    <source>
        <dbReference type="ARBA" id="ARBA00023043"/>
    </source>
</evidence>
<proteinExistence type="predicted"/>
<dbReference type="PROSITE" id="PS50088">
    <property type="entry name" value="ANK_REPEAT"/>
    <property type="match status" value="3"/>
</dbReference>
<accession>A0A1I4ET67</accession>
<dbReference type="PRINTS" id="PR01415">
    <property type="entry name" value="ANKYRIN"/>
</dbReference>
<dbReference type="InterPro" id="IPR002110">
    <property type="entry name" value="Ankyrin_rpt"/>
</dbReference>
<evidence type="ECO:0000256" key="4">
    <source>
        <dbReference type="SAM" id="SignalP"/>
    </source>
</evidence>
<evidence type="ECO:0000256" key="3">
    <source>
        <dbReference type="PROSITE-ProRule" id="PRU00023"/>
    </source>
</evidence>
<evidence type="ECO:0000313" key="6">
    <source>
        <dbReference type="Proteomes" id="UP000323300"/>
    </source>
</evidence>
<organism evidence="5 6">
    <name type="scientific">Neomesorhizobium albiziae</name>
    <dbReference type="NCBI Taxonomy" id="335020"/>
    <lineage>
        <taxon>Bacteria</taxon>
        <taxon>Pseudomonadati</taxon>
        <taxon>Pseudomonadota</taxon>
        <taxon>Alphaproteobacteria</taxon>
        <taxon>Hyphomicrobiales</taxon>
        <taxon>Phyllobacteriaceae</taxon>
        <taxon>Neomesorhizobium</taxon>
    </lineage>
</organism>
<keyword evidence="1" id="KW-0677">Repeat</keyword>
<dbReference type="PANTHER" id="PTHR24173">
    <property type="entry name" value="ANKYRIN REPEAT CONTAINING"/>
    <property type="match status" value="1"/>
</dbReference>
<feature type="repeat" description="ANK" evidence="3">
    <location>
        <begin position="28"/>
        <end position="60"/>
    </location>
</feature>
<dbReference type="Pfam" id="PF12796">
    <property type="entry name" value="Ank_2"/>
    <property type="match status" value="2"/>
</dbReference>
<reference evidence="5 6" key="1">
    <citation type="submission" date="2016-10" db="EMBL/GenBank/DDBJ databases">
        <authorList>
            <person name="Varghese N."/>
            <person name="Submissions S."/>
        </authorList>
    </citation>
    <scope>NUCLEOTIDE SEQUENCE [LARGE SCALE GENOMIC DNA]</scope>
    <source>
        <strain evidence="5 6">DSM 21822</strain>
    </source>
</reference>
<feature type="repeat" description="ANK" evidence="3">
    <location>
        <begin position="61"/>
        <end position="93"/>
    </location>
</feature>
<gene>
    <name evidence="5" type="ORF">SAMN04488498_13028</name>
</gene>
<dbReference type="SUPFAM" id="SSF48403">
    <property type="entry name" value="Ankyrin repeat"/>
    <property type="match status" value="1"/>
</dbReference>